<proteinExistence type="predicted"/>
<keyword evidence="2" id="KW-1185">Reference proteome</keyword>
<comment type="caution">
    <text evidence="1">The sequence shown here is derived from an EMBL/GenBank/DDBJ whole genome shotgun (WGS) entry which is preliminary data.</text>
</comment>
<evidence type="ECO:0000313" key="1">
    <source>
        <dbReference type="EMBL" id="MED6208464.1"/>
    </source>
</evidence>
<accession>A0ABU6YES4</accession>
<sequence length="151" mass="17630">MPEEGIKGRVGVDLLQVYGGKHFGGEDWLRNRRFAGGESYTVFVDNLLMKEGKRLFLTLSKFRRGFGIHKQGIEQAIPRRQGQRVVHKWIEVRTSRQKVDKTGDHNERKEVELYGRKEIKAIWSIDQKERLLGVCVKPIEFRKVINLLLED</sequence>
<gene>
    <name evidence="1" type="ORF">PIB30_045255</name>
</gene>
<evidence type="ECO:0000313" key="2">
    <source>
        <dbReference type="Proteomes" id="UP001341840"/>
    </source>
</evidence>
<dbReference type="Proteomes" id="UP001341840">
    <property type="component" value="Unassembled WGS sequence"/>
</dbReference>
<reference evidence="1 2" key="1">
    <citation type="journal article" date="2023" name="Plants (Basel)">
        <title>Bridging the Gap: Combining Genomics and Transcriptomics Approaches to Understand Stylosanthes scabra, an Orphan Legume from the Brazilian Caatinga.</title>
        <authorList>
            <person name="Ferreira-Neto J.R.C."/>
            <person name="da Silva M.D."/>
            <person name="Binneck E."/>
            <person name="de Melo N.F."/>
            <person name="da Silva R.H."/>
            <person name="de Melo A.L.T.M."/>
            <person name="Pandolfi V."/>
            <person name="Bustamante F.O."/>
            <person name="Brasileiro-Vidal A.C."/>
            <person name="Benko-Iseppon A.M."/>
        </authorList>
    </citation>
    <scope>NUCLEOTIDE SEQUENCE [LARGE SCALE GENOMIC DNA]</scope>
    <source>
        <tissue evidence="1">Leaves</tissue>
    </source>
</reference>
<name>A0ABU6YES4_9FABA</name>
<protein>
    <submittedName>
        <fullName evidence="1">Uncharacterized protein</fullName>
    </submittedName>
</protein>
<dbReference type="EMBL" id="JASCZI010241930">
    <property type="protein sequence ID" value="MED6208464.1"/>
    <property type="molecule type" value="Genomic_DNA"/>
</dbReference>
<organism evidence="1 2">
    <name type="scientific">Stylosanthes scabra</name>
    <dbReference type="NCBI Taxonomy" id="79078"/>
    <lineage>
        <taxon>Eukaryota</taxon>
        <taxon>Viridiplantae</taxon>
        <taxon>Streptophyta</taxon>
        <taxon>Embryophyta</taxon>
        <taxon>Tracheophyta</taxon>
        <taxon>Spermatophyta</taxon>
        <taxon>Magnoliopsida</taxon>
        <taxon>eudicotyledons</taxon>
        <taxon>Gunneridae</taxon>
        <taxon>Pentapetalae</taxon>
        <taxon>rosids</taxon>
        <taxon>fabids</taxon>
        <taxon>Fabales</taxon>
        <taxon>Fabaceae</taxon>
        <taxon>Papilionoideae</taxon>
        <taxon>50 kb inversion clade</taxon>
        <taxon>dalbergioids sensu lato</taxon>
        <taxon>Dalbergieae</taxon>
        <taxon>Pterocarpus clade</taxon>
        <taxon>Stylosanthes</taxon>
    </lineage>
</organism>